<keyword evidence="2" id="KW-0614">Plasmid</keyword>
<sequence length="137" mass="14023">MGQIFGAIGFTGGAVVMTAFLIVGARGQWKIKLSHEGVIVAAFITGQLYAQGGETFSFVADMSGGLSQAIQTSFGTAGNFGAGAVALLMCILIYGLKPSKFRNGLFALMLPSMFTAAGGIFDTLTSLISNLTGTVVA</sequence>
<name>A0AAT9I063_9ACTN</name>
<organism evidence="2">
    <name type="scientific">Streptomyces haneummycinicus</name>
    <dbReference type="NCBI Taxonomy" id="3074435"/>
    <lineage>
        <taxon>Bacteria</taxon>
        <taxon>Bacillati</taxon>
        <taxon>Actinomycetota</taxon>
        <taxon>Actinomycetes</taxon>
        <taxon>Kitasatosporales</taxon>
        <taxon>Streptomycetaceae</taxon>
        <taxon>Streptomyces</taxon>
    </lineage>
</organism>
<reference evidence="2" key="1">
    <citation type="submission" date="2024-06" db="EMBL/GenBank/DDBJ databases">
        <authorList>
            <consortium name="consrtm"/>
            <person name="Uemura M."/>
            <person name="Terahara T."/>
        </authorList>
    </citation>
    <scope>NUCLEOTIDE SEQUENCE</scope>
    <source>
        <strain evidence="2">KM77-8</strain>
        <plasmid evidence="2">pKM77-8_1</plasmid>
    </source>
</reference>
<reference evidence="2" key="2">
    <citation type="submission" date="2024-07" db="EMBL/GenBank/DDBJ databases">
        <title>Streptomyces haneummycinica sp. nov., a new antibiotic-producing actinobacterium isolated from marine sediment.</title>
        <authorList>
            <person name="Uemura M."/>
            <person name="Hamada M."/>
            <person name="Hirano S."/>
            <person name="Kobayashi K."/>
            <person name="Ohshiro T."/>
            <person name="Kobayashi T."/>
            <person name="Terahara T."/>
        </authorList>
    </citation>
    <scope>NUCLEOTIDE SEQUENCE</scope>
    <source>
        <strain evidence="2">KM77-8</strain>
        <plasmid evidence="2">pKM77-8_1</plasmid>
    </source>
</reference>
<keyword evidence="1" id="KW-1133">Transmembrane helix</keyword>
<dbReference type="AlphaFoldDB" id="A0AAT9I063"/>
<keyword evidence="1" id="KW-0472">Membrane</keyword>
<feature type="transmembrane region" description="Helical" evidence="1">
    <location>
        <begin position="6"/>
        <end position="25"/>
    </location>
</feature>
<proteinExistence type="predicted"/>
<feature type="transmembrane region" description="Helical" evidence="1">
    <location>
        <begin position="103"/>
        <end position="121"/>
    </location>
</feature>
<dbReference type="EMBL" id="AP035769">
    <property type="protein sequence ID" value="BFO23025.1"/>
    <property type="molecule type" value="Genomic_DNA"/>
</dbReference>
<feature type="transmembrane region" description="Helical" evidence="1">
    <location>
        <begin position="80"/>
        <end position="96"/>
    </location>
</feature>
<feature type="transmembrane region" description="Helical" evidence="1">
    <location>
        <begin position="37"/>
        <end position="60"/>
    </location>
</feature>
<accession>A0AAT9I063</accession>
<protein>
    <submittedName>
        <fullName evidence="2">Uncharacterized protein</fullName>
    </submittedName>
</protein>
<evidence type="ECO:0000256" key="1">
    <source>
        <dbReference type="SAM" id="Phobius"/>
    </source>
</evidence>
<gene>
    <name evidence="2" type="ORF">SHKM778_94130</name>
</gene>
<geneLocation type="plasmid" evidence="2">
    <name>pKM77-8_1</name>
</geneLocation>
<evidence type="ECO:0000313" key="2">
    <source>
        <dbReference type="EMBL" id="BFO23025.1"/>
    </source>
</evidence>
<keyword evidence="1" id="KW-0812">Transmembrane</keyword>